<keyword evidence="8" id="KW-1185">Reference proteome</keyword>
<feature type="compositionally biased region" description="Polar residues" evidence="5">
    <location>
        <begin position="542"/>
        <end position="568"/>
    </location>
</feature>
<dbReference type="GO" id="GO:0006605">
    <property type="term" value="P:protein targeting"/>
    <property type="evidence" value="ECO:0007669"/>
    <property type="project" value="TreeGrafter"/>
</dbReference>
<feature type="region of interest" description="Disordered" evidence="5">
    <location>
        <begin position="841"/>
        <end position="912"/>
    </location>
</feature>
<dbReference type="OrthoDB" id="10067624at2759"/>
<dbReference type="STRING" id="282301.A0A267EPD7"/>
<feature type="compositionally biased region" description="Low complexity" evidence="5">
    <location>
        <begin position="875"/>
        <end position="898"/>
    </location>
</feature>
<reference evidence="7 8" key="1">
    <citation type="submission" date="2017-06" db="EMBL/GenBank/DDBJ databases">
        <title>A platform for efficient transgenesis in Macrostomum lignano, a flatworm model organism for stem cell research.</title>
        <authorList>
            <person name="Berezikov E."/>
        </authorList>
    </citation>
    <scope>NUCLEOTIDE SEQUENCE [LARGE SCALE GENOMIC DNA]</scope>
    <source>
        <strain evidence="7">DV1</strain>
        <tissue evidence="7">Whole organism</tissue>
    </source>
</reference>
<keyword evidence="2 4" id="KW-0175">Coiled coil</keyword>
<feature type="region of interest" description="Disordered" evidence="5">
    <location>
        <begin position="976"/>
        <end position="1011"/>
    </location>
</feature>
<accession>A0A267EPD7</accession>
<name>A0A267EPD7_9PLAT</name>
<evidence type="ECO:0000256" key="2">
    <source>
        <dbReference type="ARBA" id="ARBA00023054"/>
    </source>
</evidence>
<keyword evidence="3" id="KW-0496">Mitochondrion</keyword>
<feature type="compositionally biased region" description="Low complexity" evidence="5">
    <location>
        <begin position="762"/>
        <end position="772"/>
    </location>
</feature>
<comment type="caution">
    <text evidence="7">The sequence shown here is derived from an EMBL/GenBank/DDBJ whole genome shotgun (WGS) entry which is preliminary data.</text>
</comment>
<feature type="region of interest" description="Disordered" evidence="5">
    <location>
        <begin position="937"/>
        <end position="963"/>
    </location>
</feature>
<dbReference type="GO" id="GO:0048311">
    <property type="term" value="P:mitochondrion distribution"/>
    <property type="evidence" value="ECO:0007669"/>
    <property type="project" value="TreeGrafter"/>
</dbReference>
<dbReference type="GO" id="GO:0031410">
    <property type="term" value="C:cytoplasmic vesicle"/>
    <property type="evidence" value="ECO:0007669"/>
    <property type="project" value="TreeGrafter"/>
</dbReference>
<organism evidence="7 8">
    <name type="scientific">Macrostomum lignano</name>
    <dbReference type="NCBI Taxonomy" id="282301"/>
    <lineage>
        <taxon>Eukaryota</taxon>
        <taxon>Metazoa</taxon>
        <taxon>Spiralia</taxon>
        <taxon>Lophotrochozoa</taxon>
        <taxon>Platyhelminthes</taxon>
        <taxon>Rhabditophora</taxon>
        <taxon>Macrostomorpha</taxon>
        <taxon>Macrostomida</taxon>
        <taxon>Macrostomidae</taxon>
        <taxon>Macrostomum</taxon>
    </lineage>
</organism>
<gene>
    <name evidence="7" type="ORF">BOX15_Mlig000665g1</name>
</gene>
<sequence length="1011" mass="107778">MSTPTSDIGTLTDVHSNENLAEVELVSLVTESLPRYKLRADRLVELTGYAHKDWIDVSPRHRRASITADRKASNEALTYEQISKSLDYFLLCGLRISQMTKAYHDIEAVTRLLEERETDLELAARIGKELLEKNRDLQAKCDILDEQLTQERDVVAQLRHDLHLKEELLAIYAQSEDSEVAGASASEGESLSQSVGSFAGVHLTNLERKVKQLEEENMQLRLEKSRLSSDTDGMEERETALVKDCIRQLAEANLHIKGLSDNLNQKTDLYISQQTEITQLLTKNIELESKIKRVAMERDLLDTRLREAQNAQRALTGELGDLHDRYDECLGMLDEAQQEIRALKKRQKSLRLGAAGAHLLAPPSAAAATTADASSAAASGARLLPMHAPAVPPPYEQSLMSELEMSSARVGGDHRIADNLKALETVKIVKSAAAQSLHGRAGIRPTGAAAGIALTSTSLGYATTLRDPVVAMASLVTPGDEEQRSGAASSGYRDECLSESLSVGNLSEANAGFADMNLVMSKLKKEQERRRKAVTQRYRYASEQSAGSTSPLSASNPELSSAGSSPPRNSWDVAAAEPEVDEPHDGLPPPQQQPLAQLQHHHQQQQRQPQSSLQQHLSLPKAASRIGMGIAPEKLQLVKPIEGSLTLAQWRRLATPGLHAVVVGDLPGVQIRGGLEGDPMLCELMGDAVCGQGEADKAQLSLSDIEEDDDFCRIKFKDAEASGLTYTYTNSKVMHPTDSYEFAAPAPPVAATSPSAAAAGSASKIAGGSRSATTLVPDVSKAPPGKQPPFALQIARTPSKRWPQDDGTSTFSLSFGLADVLRERGVRSAAPDDIAASASLHRLHQQQQQLPRRQRSRQPSTSAGLPSADDESASRQRSASSSASSTADSSNAAASASAEGEEDDEATPTHDGWFLPTLGAGLSATLRNLLQGVSLVAGGPMPPSSSSDSSTSSASPPLPPATIAGLNIFGQTTVETSSTATASAAPGAVGGGGGIVHRVSSLSPADLEPPS</sequence>
<feature type="compositionally biased region" description="Low complexity" evidence="5">
    <location>
        <begin position="841"/>
        <end position="851"/>
    </location>
</feature>
<dbReference type="PANTHER" id="PTHR15751">
    <property type="entry name" value="TRAFFICKING KINESIN-BINDING PROTEIN"/>
    <property type="match status" value="1"/>
</dbReference>
<dbReference type="InterPro" id="IPR051946">
    <property type="entry name" value="Intracell_Traff-Reg"/>
</dbReference>
<feature type="domain" description="HAP1 N-terminal" evidence="6">
    <location>
        <begin position="30"/>
        <end position="346"/>
    </location>
</feature>
<dbReference type="InterPro" id="IPR006933">
    <property type="entry name" value="HAP1_N"/>
</dbReference>
<dbReference type="Pfam" id="PF04849">
    <property type="entry name" value="HAP1_N"/>
    <property type="match status" value="1"/>
</dbReference>
<feature type="region of interest" description="Disordered" evidence="5">
    <location>
        <begin position="762"/>
        <end position="791"/>
    </location>
</feature>
<proteinExistence type="predicted"/>
<evidence type="ECO:0000256" key="1">
    <source>
        <dbReference type="ARBA" id="ARBA00004173"/>
    </source>
</evidence>
<evidence type="ECO:0000256" key="3">
    <source>
        <dbReference type="ARBA" id="ARBA00023128"/>
    </source>
</evidence>
<comment type="subcellular location">
    <subcellularLocation>
        <location evidence="1">Mitochondrion</location>
    </subcellularLocation>
</comment>
<evidence type="ECO:0000256" key="5">
    <source>
        <dbReference type="SAM" id="MobiDB-lite"/>
    </source>
</evidence>
<dbReference type="EMBL" id="NIVC01001894">
    <property type="protein sequence ID" value="PAA62844.1"/>
    <property type="molecule type" value="Genomic_DNA"/>
</dbReference>
<evidence type="ECO:0000259" key="6">
    <source>
        <dbReference type="SMART" id="SM01424"/>
    </source>
</evidence>
<feature type="region of interest" description="Disordered" evidence="5">
    <location>
        <begin position="525"/>
        <end position="619"/>
    </location>
</feature>
<feature type="coiled-coil region" evidence="4">
    <location>
        <begin position="203"/>
        <end position="230"/>
    </location>
</feature>
<feature type="compositionally biased region" description="Low complexity" evidence="5">
    <location>
        <begin position="944"/>
        <end position="955"/>
    </location>
</feature>
<dbReference type="Proteomes" id="UP000215902">
    <property type="component" value="Unassembled WGS sequence"/>
</dbReference>
<evidence type="ECO:0000313" key="8">
    <source>
        <dbReference type="Proteomes" id="UP000215902"/>
    </source>
</evidence>
<dbReference type="GO" id="GO:0047496">
    <property type="term" value="P:vesicle transport along microtubule"/>
    <property type="evidence" value="ECO:0007669"/>
    <property type="project" value="TreeGrafter"/>
</dbReference>
<evidence type="ECO:0000256" key="4">
    <source>
        <dbReference type="SAM" id="Coils"/>
    </source>
</evidence>
<protein>
    <recommendedName>
        <fullName evidence="6">HAP1 N-terminal domain-containing protein</fullName>
    </recommendedName>
</protein>
<dbReference type="AlphaFoldDB" id="A0A267EPD7"/>
<dbReference type="GO" id="GO:0017022">
    <property type="term" value="F:myosin binding"/>
    <property type="evidence" value="ECO:0007669"/>
    <property type="project" value="TreeGrafter"/>
</dbReference>
<dbReference type="PANTHER" id="PTHR15751:SF12">
    <property type="entry name" value="TRAFFICKING KINESIN-BINDING PROTEIN MILT"/>
    <property type="match status" value="1"/>
</dbReference>
<feature type="coiled-coil region" evidence="4">
    <location>
        <begin position="291"/>
        <end position="353"/>
    </location>
</feature>
<dbReference type="GO" id="GO:0005739">
    <property type="term" value="C:mitochondrion"/>
    <property type="evidence" value="ECO:0007669"/>
    <property type="project" value="UniProtKB-SubCell"/>
</dbReference>
<evidence type="ECO:0000313" key="7">
    <source>
        <dbReference type="EMBL" id="PAA62844.1"/>
    </source>
</evidence>
<feature type="compositionally biased region" description="Low complexity" evidence="5">
    <location>
        <begin position="976"/>
        <end position="987"/>
    </location>
</feature>
<feature type="compositionally biased region" description="Low complexity" evidence="5">
    <location>
        <begin position="605"/>
        <end position="619"/>
    </location>
</feature>
<dbReference type="SMART" id="SM01424">
    <property type="entry name" value="HAP1_N"/>
    <property type="match status" value="1"/>
</dbReference>